<keyword evidence="9" id="KW-0808">Transferase</keyword>
<dbReference type="PROSITE" id="PS51186">
    <property type="entry name" value="GNAT"/>
    <property type="match status" value="1"/>
</dbReference>
<dbReference type="FunFam" id="3.30.1490.20:FF:000020">
    <property type="entry name" value="Protein lysine acetyltransferase"/>
    <property type="match status" value="1"/>
</dbReference>
<dbReference type="PANTHER" id="PTHR43334:SF1">
    <property type="entry name" value="3-HYDROXYPROPIONATE--COA LIGASE [ADP-FORMING]"/>
    <property type="match status" value="1"/>
</dbReference>
<dbReference type="Pfam" id="PF13380">
    <property type="entry name" value="CoA_binding_2"/>
    <property type="match status" value="1"/>
</dbReference>
<evidence type="ECO:0000256" key="3">
    <source>
        <dbReference type="ARBA" id="ARBA00022741"/>
    </source>
</evidence>
<dbReference type="Pfam" id="PF19045">
    <property type="entry name" value="Ligase_CoA_2"/>
    <property type="match status" value="1"/>
</dbReference>
<gene>
    <name evidence="9" type="ORF">CRT60_34005</name>
</gene>
<dbReference type="AlphaFoldDB" id="A0A2B8BBL4"/>
<dbReference type="InterPro" id="IPR051538">
    <property type="entry name" value="Acyl-CoA_Synth/Transferase"/>
</dbReference>
<keyword evidence="2" id="KW-0436">Ligase</keyword>
<dbReference type="InterPro" id="IPR016102">
    <property type="entry name" value="Succinyl-CoA_synth-like"/>
</dbReference>
<dbReference type="GO" id="GO:0006099">
    <property type="term" value="P:tricarboxylic acid cycle"/>
    <property type="evidence" value="ECO:0007669"/>
    <property type="project" value="UniProtKB-KW"/>
</dbReference>
<dbReference type="RefSeq" id="WP_098740758.1">
    <property type="nucleotide sequence ID" value="NZ_PDKW01000043.1"/>
</dbReference>
<dbReference type="SUPFAM" id="SSF52210">
    <property type="entry name" value="Succinyl-CoA synthetase domains"/>
    <property type="match status" value="2"/>
</dbReference>
<dbReference type="Gene3D" id="3.40.50.261">
    <property type="entry name" value="Succinyl-CoA synthetase domains"/>
    <property type="match status" value="2"/>
</dbReference>
<dbReference type="SMART" id="SM00881">
    <property type="entry name" value="CoA_binding"/>
    <property type="match status" value="1"/>
</dbReference>
<dbReference type="InterPro" id="IPR036291">
    <property type="entry name" value="NAD(P)-bd_dom_sf"/>
</dbReference>
<dbReference type="Pfam" id="PF13607">
    <property type="entry name" value="Succ_CoA_lig"/>
    <property type="match status" value="1"/>
</dbReference>
<dbReference type="PROSITE" id="PS50975">
    <property type="entry name" value="ATP_GRASP"/>
    <property type="match status" value="1"/>
</dbReference>
<evidence type="ECO:0000313" key="9">
    <source>
        <dbReference type="EMBL" id="PGH54752.1"/>
    </source>
</evidence>
<keyword evidence="1" id="KW-0816">Tricarboxylic acid cycle</keyword>
<dbReference type="Pfam" id="PF13549">
    <property type="entry name" value="ATP-grasp_5"/>
    <property type="match status" value="1"/>
</dbReference>
<dbReference type="InterPro" id="IPR000182">
    <property type="entry name" value="GNAT_dom"/>
</dbReference>
<dbReference type="GO" id="GO:0016747">
    <property type="term" value="F:acyltransferase activity, transferring groups other than amino-acyl groups"/>
    <property type="evidence" value="ECO:0007669"/>
    <property type="project" value="InterPro"/>
</dbReference>
<comment type="caution">
    <text evidence="9">The sequence shown here is derived from an EMBL/GenBank/DDBJ whole genome shotgun (WGS) entry which is preliminary data.</text>
</comment>
<dbReference type="GO" id="GO:0043758">
    <property type="term" value="F:acetate-CoA ligase (ADP-forming) activity"/>
    <property type="evidence" value="ECO:0007669"/>
    <property type="project" value="InterPro"/>
</dbReference>
<dbReference type="GO" id="GO:0005524">
    <property type="term" value="F:ATP binding"/>
    <property type="evidence" value="ECO:0007669"/>
    <property type="project" value="UniProtKB-UniRule"/>
</dbReference>
<reference evidence="10" key="1">
    <citation type="submission" date="2017-10" db="EMBL/GenBank/DDBJ databases">
        <authorList>
            <person name="Kravchenko I.K."/>
            <person name="Grouzdev D.S."/>
        </authorList>
    </citation>
    <scope>NUCLEOTIDE SEQUENCE [LARGE SCALE GENOMIC DNA]</scope>
    <source>
        <strain evidence="10">B2</strain>
    </source>
</reference>
<evidence type="ECO:0000256" key="1">
    <source>
        <dbReference type="ARBA" id="ARBA00022532"/>
    </source>
</evidence>
<feature type="domain" description="N-acetyltransferase" evidence="8">
    <location>
        <begin position="740"/>
        <end position="898"/>
    </location>
</feature>
<dbReference type="InterPro" id="IPR003781">
    <property type="entry name" value="CoA-bd"/>
</dbReference>
<dbReference type="SUPFAM" id="SSF51735">
    <property type="entry name" value="NAD(P)-binding Rossmann-fold domains"/>
    <property type="match status" value="1"/>
</dbReference>
<dbReference type="SUPFAM" id="SSF56059">
    <property type="entry name" value="Glutathione synthetase ATP-binding domain-like"/>
    <property type="match status" value="1"/>
</dbReference>
<dbReference type="OrthoDB" id="9807426at2"/>
<evidence type="ECO:0000259" key="7">
    <source>
        <dbReference type="PROSITE" id="PS50975"/>
    </source>
</evidence>
<dbReference type="EMBL" id="PDKW01000043">
    <property type="protein sequence ID" value="PGH54752.1"/>
    <property type="molecule type" value="Genomic_DNA"/>
</dbReference>
<dbReference type="SUPFAM" id="SSF55729">
    <property type="entry name" value="Acyl-CoA N-acyltransferases (Nat)"/>
    <property type="match status" value="1"/>
</dbReference>
<dbReference type="Gene3D" id="3.40.50.720">
    <property type="entry name" value="NAD(P)-binding Rossmann-like Domain"/>
    <property type="match status" value="1"/>
</dbReference>
<dbReference type="GO" id="GO:0046872">
    <property type="term" value="F:metal ion binding"/>
    <property type="evidence" value="ECO:0007669"/>
    <property type="project" value="InterPro"/>
</dbReference>
<evidence type="ECO:0000256" key="2">
    <source>
        <dbReference type="ARBA" id="ARBA00022598"/>
    </source>
</evidence>
<evidence type="ECO:0000256" key="4">
    <source>
        <dbReference type="ARBA" id="ARBA00022840"/>
    </source>
</evidence>
<accession>A0A2B8BBL4</accession>
<dbReference type="InterPro" id="IPR016181">
    <property type="entry name" value="Acyl_CoA_acyltransferase"/>
</dbReference>
<sequence length="903" mass="96628">MTVRNLDKLFKPASIALIGASRKPGTVGAVVARNLFQAGFDGPVMPVNPTERAVEGVLTYKTVDSLPITPDLGVICTAPDTVAATIDALGKRGTKAAIVMTKGMSADQTQAMLDTAKPYLMRVLGPNSLGAMVPSRGMNASFAPVAPRKGDVALVAQSSMVLTSVADWATSRGIGFSHLVSLGDRGDVDFGDLLDYLASDVTVRAILLYIESITQARKFMSAARSASRQKPVIVIKAGRSDEAQEAAASHTGALAVSDAVYDAVFRRAGVLRVNDLAELFDAAGTLGTGVPITGDRLAILTNGGGMGVMATDKLIQAGGRLAAMAPETQEALAKALGPQPGGGQPGGTPFRNPLRIGADATPKRYAEALNALMQDTGNDAVLVLHCPSALTDSEAIAQAVAETVQANKARRHPVLTSWIGDQSAVEARKLFADGRIPTYSGPSDAVRAFMHLVRYRRSQQLLMETPPSVAEDFQPDEITVKKVISRAMAEKREWLSEYEAKRVLAAYGIPVVDTRVAQTPEEAAAAARVIGGPIALKILSHDITHKSDVGGVALGLTSPEDVKAEAEAMLARVAELAPEAKIEGFTVQEMAVRPDAYELIVGMTENEMFGPVLLFGEGGIGVEVVEDYALALPPLNMKLAAEQMSRTRIHRQLQGYRSRAAVDLDAVALTLNKVSQLVVDFPEIAEMDINPLLADAEGVTALDARIKVGVPALAGAARLAIRPYPKSLEDRITIKDGRQFFVRPILPEDEPLVHHLVENQTAEDLRLRFFAPLKRLSHQAAARLTQIDYDREMGLIAVGPDPQTGDTIMYGVVRITADPDNRRAEYAVMVRSDMKGQGLGYIMMNKILDYARSRGIKEVYGEVLRENTNMLNMCRALGFVRKENLDEPGVVEVRIELGGGLAA</sequence>
<evidence type="ECO:0000313" key="10">
    <source>
        <dbReference type="Proteomes" id="UP000225379"/>
    </source>
</evidence>
<dbReference type="Pfam" id="PF00583">
    <property type="entry name" value="Acetyltransf_1"/>
    <property type="match status" value="1"/>
</dbReference>
<keyword evidence="4 6" id="KW-0067">ATP-binding</keyword>
<dbReference type="InterPro" id="IPR013815">
    <property type="entry name" value="ATP_grasp_subdomain_1"/>
</dbReference>
<proteinExistence type="inferred from homology"/>
<dbReference type="Proteomes" id="UP000225379">
    <property type="component" value="Unassembled WGS sequence"/>
</dbReference>
<dbReference type="Gene3D" id="3.30.470.20">
    <property type="entry name" value="ATP-grasp fold, B domain"/>
    <property type="match status" value="1"/>
</dbReference>
<organism evidence="9 10">
    <name type="scientific">Azospirillum palustre</name>
    <dbReference type="NCBI Taxonomy" id="2044885"/>
    <lineage>
        <taxon>Bacteria</taxon>
        <taxon>Pseudomonadati</taxon>
        <taxon>Pseudomonadota</taxon>
        <taxon>Alphaproteobacteria</taxon>
        <taxon>Rhodospirillales</taxon>
        <taxon>Azospirillaceae</taxon>
        <taxon>Azospirillum</taxon>
    </lineage>
</organism>
<evidence type="ECO:0000259" key="8">
    <source>
        <dbReference type="PROSITE" id="PS51186"/>
    </source>
</evidence>
<dbReference type="InterPro" id="IPR043938">
    <property type="entry name" value="Ligase_CoA_dom"/>
</dbReference>
<dbReference type="InterPro" id="IPR011761">
    <property type="entry name" value="ATP-grasp"/>
</dbReference>
<dbReference type="CDD" id="cd04301">
    <property type="entry name" value="NAT_SF"/>
    <property type="match status" value="1"/>
</dbReference>
<protein>
    <submittedName>
        <fullName evidence="9">GNAT family N-acetyltransferase</fullName>
    </submittedName>
</protein>
<dbReference type="Gene3D" id="3.30.1490.20">
    <property type="entry name" value="ATP-grasp fold, A domain"/>
    <property type="match status" value="1"/>
</dbReference>
<evidence type="ECO:0000256" key="5">
    <source>
        <dbReference type="ARBA" id="ARBA00060888"/>
    </source>
</evidence>
<name>A0A2B8BBL4_9PROT</name>
<comment type="similarity">
    <text evidence="5">In the N-terminal section; belongs to the acetate CoA ligase alpha subunit family.</text>
</comment>
<feature type="domain" description="ATP-grasp" evidence="7">
    <location>
        <begin position="501"/>
        <end position="721"/>
    </location>
</feature>
<dbReference type="PANTHER" id="PTHR43334">
    <property type="entry name" value="ACETATE--COA LIGASE [ADP-FORMING]"/>
    <property type="match status" value="1"/>
</dbReference>
<keyword evidence="10" id="KW-1185">Reference proteome</keyword>
<evidence type="ECO:0000256" key="6">
    <source>
        <dbReference type="PROSITE-ProRule" id="PRU00409"/>
    </source>
</evidence>
<keyword evidence="3 6" id="KW-0547">Nucleotide-binding</keyword>
<dbReference type="InterPro" id="IPR032875">
    <property type="entry name" value="Succ_CoA_lig_flav_dom"/>
</dbReference>
<dbReference type="Gene3D" id="3.40.630.30">
    <property type="match status" value="1"/>
</dbReference>